<name>F2K730_PSEBN</name>
<protein>
    <submittedName>
        <fullName evidence="1">Uncharacterized protein</fullName>
    </submittedName>
</protein>
<proteinExistence type="predicted"/>
<gene>
    <name evidence="1" type="ORF">PSEBR_m1736</name>
</gene>
<dbReference type="KEGG" id="pba:PSEBR_m1736"/>
<dbReference type="EMBL" id="CP002585">
    <property type="protein sequence ID" value="AEA72107.1"/>
    <property type="molecule type" value="Genomic_DNA"/>
</dbReference>
<evidence type="ECO:0000313" key="2">
    <source>
        <dbReference type="Proteomes" id="UP000006692"/>
    </source>
</evidence>
<dbReference type="Proteomes" id="UP000006692">
    <property type="component" value="Chromosome"/>
</dbReference>
<organism evidence="1 2">
    <name type="scientific">Pseudomonas brassicacearum (strain NFM421)</name>
    <dbReference type="NCBI Taxonomy" id="994484"/>
    <lineage>
        <taxon>Bacteria</taxon>
        <taxon>Pseudomonadati</taxon>
        <taxon>Pseudomonadota</taxon>
        <taxon>Gammaproteobacteria</taxon>
        <taxon>Pseudomonadales</taxon>
        <taxon>Pseudomonadaceae</taxon>
        <taxon>Pseudomonas</taxon>
    </lineage>
</organism>
<sequence>MDREHLKIERLQRFEALELIEKSRLGRTPQTLTHLCCCLLATPCDFCTLRRTLQNRKNKKADLQALGQKQLISVSHKKERTPSERNPTLFLRLELASLPSY</sequence>
<reference evidence="1 2" key="1">
    <citation type="journal article" date="2011" name="J. Bacteriol.">
        <title>Complete genome sequence of a beneficial plant root-associated bacterium, Pseudomonas brassicacearum.</title>
        <authorList>
            <person name="Ortet P."/>
            <person name="Barakat M."/>
            <person name="Lalaouna D."/>
            <person name="Fochesato S."/>
            <person name="Barbe V."/>
            <person name="Vacherie B."/>
            <person name="Santaella C."/>
            <person name="Heulin T."/>
            <person name="Achouak W."/>
        </authorList>
    </citation>
    <scope>NUCLEOTIDE SEQUENCE [LARGE SCALE GENOMIC DNA]</scope>
    <source>
        <strain evidence="1 2">NFM421</strain>
    </source>
</reference>
<dbReference type="STRING" id="994484.PSEBR_m1736"/>
<accession>F2K730</accession>
<evidence type="ECO:0000313" key="1">
    <source>
        <dbReference type="EMBL" id="AEA72107.1"/>
    </source>
</evidence>
<dbReference type="AlphaFoldDB" id="F2K730"/>
<dbReference type="HOGENOM" id="CLU_2289150_0_0_6"/>
<reference key="2">
    <citation type="submission" date="2011-03" db="EMBL/GenBank/DDBJ databases">
        <title>Complete Genome Sequence of a beneficial plant roots-associated bacterium Pseudomonas brassicacearum.</title>
        <authorList>
            <person name="Ortet P."/>
            <person name="Barakat M."/>
            <person name="Lalaouna D."/>
            <person name="Fochesato S."/>
            <person name="Barbe V."/>
            <person name="Santaella C."/>
            <person name="Heulin T."/>
            <person name="Achouak W."/>
        </authorList>
    </citation>
    <scope>NUCLEOTIDE SEQUENCE</scope>
    <source>
        <strain>NFM421</strain>
    </source>
</reference>